<reference evidence="2" key="1">
    <citation type="journal article" date="2023" name="PhytoFront">
        <title>Draft Genome Resources of Seven Strains of Tilletia horrida, Causal Agent of Kernel Smut of Rice.</title>
        <authorList>
            <person name="Khanal S."/>
            <person name="Antony Babu S."/>
            <person name="Zhou X.G."/>
        </authorList>
    </citation>
    <scope>NUCLEOTIDE SEQUENCE</scope>
    <source>
        <strain evidence="2">TX3</strain>
    </source>
</reference>
<protein>
    <submittedName>
        <fullName evidence="2">Uncharacterized protein</fullName>
    </submittedName>
</protein>
<name>A0AAN6GI81_9BASI</name>
<evidence type="ECO:0000256" key="1">
    <source>
        <dbReference type="SAM" id="MobiDB-lite"/>
    </source>
</evidence>
<gene>
    <name evidence="2" type="ORF">OC842_000052</name>
</gene>
<accession>A0AAN6GI81</accession>
<proteinExistence type="predicted"/>
<dbReference type="Proteomes" id="UP001176521">
    <property type="component" value="Unassembled WGS sequence"/>
</dbReference>
<keyword evidence="3" id="KW-1185">Reference proteome</keyword>
<sequence length="281" mass="30497">MSTAPALPNPAKTSKFPTHLAMSGDALFGSAQSANYVHDIETTIYDQDENPHSGTLSVWARDQPAEGLYILNNVPCVTGPFRLAVNEFNTMRLVPEEVDGSDTSSVCLPPGPVFFTGTGIVGGVDSDRKGGEIKGWTYMGKRHGWVPWLLRAFFENTIKWNPWYMPPLNAIVSFDVLLHRVREDGVMEVLIRRISAIEGTGATLLQNMGAAPAKPNARGAMLKELKAAKKARTAPTPTEEQDPSPSDECPPAPKTNKAGIVSVTPPSPTPAHQTRKRNRAE</sequence>
<organism evidence="2 3">
    <name type="scientific">Tilletia horrida</name>
    <dbReference type="NCBI Taxonomy" id="155126"/>
    <lineage>
        <taxon>Eukaryota</taxon>
        <taxon>Fungi</taxon>
        <taxon>Dikarya</taxon>
        <taxon>Basidiomycota</taxon>
        <taxon>Ustilaginomycotina</taxon>
        <taxon>Exobasidiomycetes</taxon>
        <taxon>Tilletiales</taxon>
        <taxon>Tilletiaceae</taxon>
        <taxon>Tilletia</taxon>
    </lineage>
</organism>
<dbReference type="EMBL" id="JAPDMQ010000002">
    <property type="protein sequence ID" value="KAK0541219.1"/>
    <property type="molecule type" value="Genomic_DNA"/>
</dbReference>
<dbReference type="AlphaFoldDB" id="A0AAN6GI81"/>
<comment type="caution">
    <text evidence="2">The sequence shown here is derived from an EMBL/GenBank/DDBJ whole genome shotgun (WGS) entry which is preliminary data.</text>
</comment>
<evidence type="ECO:0000313" key="3">
    <source>
        <dbReference type="Proteomes" id="UP001176521"/>
    </source>
</evidence>
<evidence type="ECO:0000313" key="2">
    <source>
        <dbReference type="EMBL" id="KAK0541219.1"/>
    </source>
</evidence>
<feature type="region of interest" description="Disordered" evidence="1">
    <location>
        <begin position="226"/>
        <end position="281"/>
    </location>
</feature>